<feature type="domain" description="AP2/ERF" evidence="6">
    <location>
        <begin position="4"/>
        <end position="61"/>
    </location>
</feature>
<evidence type="ECO:0000313" key="7">
    <source>
        <dbReference type="EMBL" id="EFJ09829.1"/>
    </source>
</evidence>
<evidence type="ECO:0000256" key="5">
    <source>
        <dbReference type="ARBA" id="ARBA00023242"/>
    </source>
</evidence>
<protein>
    <recommendedName>
        <fullName evidence="6">AP2/ERF domain-containing protein</fullName>
    </recommendedName>
</protein>
<feature type="non-terminal residue" evidence="8">
    <location>
        <position position="1"/>
    </location>
</feature>
<dbReference type="PANTHER" id="PTHR31677">
    <property type="entry name" value="AP2 DOMAIN CLASS TRANSCRIPTION FACTOR"/>
    <property type="match status" value="1"/>
</dbReference>
<dbReference type="FunFam" id="3.30.730.10:FF:000001">
    <property type="entry name" value="Ethylene-responsive transcription factor 2"/>
    <property type="match status" value="1"/>
</dbReference>
<dbReference type="KEGG" id="smo:SELMODRAFT_129122"/>
<dbReference type="Pfam" id="PF00847">
    <property type="entry name" value="AP2"/>
    <property type="match status" value="1"/>
</dbReference>
<dbReference type="EMBL" id="GL377658">
    <property type="protein sequence ID" value="EFJ09829.1"/>
    <property type="molecule type" value="Genomic_DNA"/>
</dbReference>
<keyword evidence="5" id="KW-0539">Nucleus</keyword>
<gene>
    <name evidence="7" type="ORF">SELMODRAFT_129122</name>
    <name evidence="8" type="ORF">SELMODRAFT_17648</name>
</gene>
<keyword evidence="3" id="KW-0238">DNA-binding</keyword>
<evidence type="ECO:0000313" key="8">
    <source>
        <dbReference type="EMBL" id="EFJ15201.1"/>
    </source>
</evidence>
<accession>D8SKC5</accession>
<reference evidence="8 9" key="1">
    <citation type="journal article" date="2011" name="Science">
        <title>The Selaginella genome identifies genetic changes associated with the evolution of vascular plants.</title>
        <authorList>
            <person name="Banks J.A."/>
            <person name="Nishiyama T."/>
            <person name="Hasebe M."/>
            <person name="Bowman J.L."/>
            <person name="Gribskov M."/>
            <person name="dePamphilis C."/>
            <person name="Albert V.A."/>
            <person name="Aono N."/>
            <person name="Aoyama T."/>
            <person name="Ambrose B.A."/>
            <person name="Ashton N.W."/>
            <person name="Axtell M.J."/>
            <person name="Barker E."/>
            <person name="Barker M.S."/>
            <person name="Bennetzen J.L."/>
            <person name="Bonawitz N.D."/>
            <person name="Chapple C."/>
            <person name="Cheng C."/>
            <person name="Correa L.G."/>
            <person name="Dacre M."/>
            <person name="DeBarry J."/>
            <person name="Dreyer I."/>
            <person name="Elias M."/>
            <person name="Engstrom E.M."/>
            <person name="Estelle M."/>
            <person name="Feng L."/>
            <person name="Finet C."/>
            <person name="Floyd S.K."/>
            <person name="Frommer W.B."/>
            <person name="Fujita T."/>
            <person name="Gramzow L."/>
            <person name="Gutensohn M."/>
            <person name="Harholt J."/>
            <person name="Hattori M."/>
            <person name="Heyl A."/>
            <person name="Hirai T."/>
            <person name="Hiwatashi Y."/>
            <person name="Ishikawa M."/>
            <person name="Iwata M."/>
            <person name="Karol K.G."/>
            <person name="Koehler B."/>
            <person name="Kolukisaoglu U."/>
            <person name="Kubo M."/>
            <person name="Kurata T."/>
            <person name="Lalonde S."/>
            <person name="Li K."/>
            <person name="Li Y."/>
            <person name="Litt A."/>
            <person name="Lyons E."/>
            <person name="Manning G."/>
            <person name="Maruyama T."/>
            <person name="Michael T.P."/>
            <person name="Mikami K."/>
            <person name="Miyazaki S."/>
            <person name="Morinaga S."/>
            <person name="Murata T."/>
            <person name="Mueller-Roeber B."/>
            <person name="Nelson D.R."/>
            <person name="Obara M."/>
            <person name="Oguri Y."/>
            <person name="Olmstead R.G."/>
            <person name="Onodera N."/>
            <person name="Petersen B.L."/>
            <person name="Pils B."/>
            <person name="Prigge M."/>
            <person name="Rensing S.A."/>
            <person name="Riano-Pachon D.M."/>
            <person name="Roberts A.W."/>
            <person name="Sato Y."/>
            <person name="Scheller H.V."/>
            <person name="Schulz B."/>
            <person name="Schulz C."/>
            <person name="Shakirov E.V."/>
            <person name="Shibagaki N."/>
            <person name="Shinohara N."/>
            <person name="Shippen D.E."/>
            <person name="Soerensen I."/>
            <person name="Sotooka R."/>
            <person name="Sugimoto N."/>
            <person name="Sugita M."/>
            <person name="Sumikawa N."/>
            <person name="Tanurdzic M."/>
            <person name="Theissen G."/>
            <person name="Ulvskov P."/>
            <person name="Wakazuki S."/>
            <person name="Weng J.K."/>
            <person name="Willats W.W."/>
            <person name="Wipf D."/>
            <person name="Wolf P.G."/>
            <person name="Yang L."/>
            <person name="Zimmer A.D."/>
            <person name="Zhu Q."/>
            <person name="Mitros T."/>
            <person name="Hellsten U."/>
            <person name="Loque D."/>
            <person name="Otillar R."/>
            <person name="Salamov A."/>
            <person name="Schmutz J."/>
            <person name="Shapiro H."/>
            <person name="Lindquist E."/>
            <person name="Lucas S."/>
            <person name="Rokhsar D."/>
            <person name="Grigoriev I.V."/>
        </authorList>
    </citation>
    <scope>NUCLEOTIDE SEQUENCE [LARGE SCALE GENOMIC DNA]</scope>
</reference>
<dbReference type="KEGG" id="smo:SELMODRAFT_17648"/>
<keyword evidence="9" id="KW-1185">Reference proteome</keyword>
<evidence type="ECO:0000313" key="9">
    <source>
        <dbReference type="Proteomes" id="UP000001514"/>
    </source>
</evidence>
<keyword evidence="2" id="KW-0805">Transcription regulation</keyword>
<keyword evidence="4" id="KW-0804">Transcription</keyword>
<organism evidence="9">
    <name type="scientific">Selaginella moellendorffii</name>
    <name type="common">Spikemoss</name>
    <dbReference type="NCBI Taxonomy" id="88036"/>
    <lineage>
        <taxon>Eukaryota</taxon>
        <taxon>Viridiplantae</taxon>
        <taxon>Streptophyta</taxon>
        <taxon>Embryophyta</taxon>
        <taxon>Tracheophyta</taxon>
        <taxon>Lycopodiopsida</taxon>
        <taxon>Selaginellales</taxon>
        <taxon>Selaginellaceae</taxon>
        <taxon>Selaginella</taxon>
    </lineage>
</organism>
<dbReference type="Gramene" id="EFJ15201">
    <property type="protein sequence ID" value="EFJ15201"/>
    <property type="gene ID" value="SELMODRAFT_17648"/>
</dbReference>
<dbReference type="GO" id="GO:0003700">
    <property type="term" value="F:DNA-binding transcription factor activity"/>
    <property type="evidence" value="ECO:0007669"/>
    <property type="project" value="InterPro"/>
</dbReference>
<feature type="non-terminal residue" evidence="8">
    <location>
        <position position="61"/>
    </location>
</feature>
<dbReference type="InterPro" id="IPR016177">
    <property type="entry name" value="DNA-bd_dom_sf"/>
</dbReference>
<dbReference type="eggNOG" id="ENOG502RE27">
    <property type="taxonomic scope" value="Eukaryota"/>
</dbReference>
<dbReference type="Gramene" id="EFJ09829">
    <property type="protein sequence ID" value="EFJ09829"/>
    <property type="gene ID" value="SELMODRAFT_129122"/>
</dbReference>
<dbReference type="Proteomes" id="UP000001514">
    <property type="component" value="Unassembled WGS sequence"/>
</dbReference>
<dbReference type="PRINTS" id="PR00367">
    <property type="entry name" value="ETHRSPELEMNT"/>
</dbReference>
<dbReference type="GO" id="GO:0005634">
    <property type="term" value="C:nucleus"/>
    <property type="evidence" value="ECO:0007669"/>
    <property type="project" value="UniProtKB-SubCell"/>
</dbReference>
<dbReference type="PROSITE" id="PS51032">
    <property type="entry name" value="AP2_ERF"/>
    <property type="match status" value="1"/>
</dbReference>
<dbReference type="InterPro" id="IPR001471">
    <property type="entry name" value="AP2/ERF_dom"/>
</dbReference>
<dbReference type="InParanoid" id="D8SKC5"/>
<dbReference type="InterPro" id="IPR036955">
    <property type="entry name" value="AP2/ERF_dom_sf"/>
</dbReference>
<sequence length="61" mass="7088">KEGRYRGVRKRPWGRFAAEIRDPRTKERRWLGTFDTAEDAALAYDIAARSMRGAKARTNFS</sequence>
<evidence type="ECO:0000256" key="4">
    <source>
        <dbReference type="ARBA" id="ARBA00023163"/>
    </source>
</evidence>
<dbReference type="SUPFAM" id="SSF54171">
    <property type="entry name" value="DNA-binding domain"/>
    <property type="match status" value="1"/>
</dbReference>
<dbReference type="AlphaFoldDB" id="D8SKC5"/>
<evidence type="ECO:0000259" key="6">
    <source>
        <dbReference type="PROSITE" id="PS51032"/>
    </source>
</evidence>
<dbReference type="SMART" id="SM00380">
    <property type="entry name" value="AP2"/>
    <property type="match status" value="1"/>
</dbReference>
<evidence type="ECO:0000256" key="3">
    <source>
        <dbReference type="ARBA" id="ARBA00023125"/>
    </source>
</evidence>
<proteinExistence type="predicted"/>
<dbReference type="CDD" id="cd00018">
    <property type="entry name" value="AP2"/>
    <property type="match status" value="1"/>
</dbReference>
<evidence type="ECO:0000256" key="1">
    <source>
        <dbReference type="ARBA" id="ARBA00004123"/>
    </source>
</evidence>
<comment type="subcellular location">
    <subcellularLocation>
        <location evidence="1">Nucleus</location>
    </subcellularLocation>
</comment>
<dbReference type="EMBL" id="GL377624">
    <property type="protein sequence ID" value="EFJ15201.1"/>
    <property type="molecule type" value="Genomic_DNA"/>
</dbReference>
<dbReference type="HOGENOM" id="CLU_159623_2_2_1"/>
<evidence type="ECO:0000256" key="2">
    <source>
        <dbReference type="ARBA" id="ARBA00023015"/>
    </source>
</evidence>
<dbReference type="PANTHER" id="PTHR31677:SF259">
    <property type="entry name" value="AP2_ERF DOMAIN-CONTAINING PROTEIN"/>
    <property type="match status" value="1"/>
</dbReference>
<dbReference type="GO" id="GO:0003677">
    <property type="term" value="F:DNA binding"/>
    <property type="evidence" value="ECO:0007669"/>
    <property type="project" value="UniProtKB-KW"/>
</dbReference>
<name>D8SKC5_SELML</name>
<dbReference type="STRING" id="88036.D8SKC5"/>
<dbReference type="Gene3D" id="3.30.730.10">
    <property type="entry name" value="AP2/ERF domain"/>
    <property type="match status" value="1"/>
</dbReference>